<organism evidence="1 2">
    <name type="scientific">Coptis chinensis</name>
    <dbReference type="NCBI Taxonomy" id="261450"/>
    <lineage>
        <taxon>Eukaryota</taxon>
        <taxon>Viridiplantae</taxon>
        <taxon>Streptophyta</taxon>
        <taxon>Embryophyta</taxon>
        <taxon>Tracheophyta</taxon>
        <taxon>Spermatophyta</taxon>
        <taxon>Magnoliopsida</taxon>
        <taxon>Ranunculales</taxon>
        <taxon>Ranunculaceae</taxon>
        <taxon>Coptidoideae</taxon>
        <taxon>Coptis</taxon>
    </lineage>
</organism>
<sequence>MEPRMKINGSDFGERMRIHGEGNHKVDGHPKPQFNLWWSSLNFLLRQQQHAQDSFQVLKQYIRISEDLHKLVALKIEKIADFLKVAQYDGKRKWYQRSVCVVNCDGHESALEIVNTGNELGHYKPQLYEPLTYIVSQDTYVHDWEFCRQSMWTEESKLFLKVEGSVEGIWIAGPKVCRVVKRALQKVLRGNVEIKRTKYLSHRAESWEKSHITMEI</sequence>
<protein>
    <submittedName>
        <fullName evidence="1">Uncharacterized protein</fullName>
    </submittedName>
</protein>
<comment type="caution">
    <text evidence="1">The sequence shown here is derived from an EMBL/GenBank/DDBJ whole genome shotgun (WGS) entry which is preliminary data.</text>
</comment>
<dbReference type="AlphaFoldDB" id="A0A835I480"/>
<accession>A0A835I480</accession>
<evidence type="ECO:0000313" key="2">
    <source>
        <dbReference type="Proteomes" id="UP000631114"/>
    </source>
</evidence>
<evidence type="ECO:0000313" key="1">
    <source>
        <dbReference type="EMBL" id="KAF9609312.1"/>
    </source>
</evidence>
<dbReference type="EMBL" id="JADFTS010000004">
    <property type="protein sequence ID" value="KAF9609312.1"/>
    <property type="molecule type" value="Genomic_DNA"/>
</dbReference>
<reference evidence="1 2" key="1">
    <citation type="submission" date="2020-10" db="EMBL/GenBank/DDBJ databases">
        <title>The Coptis chinensis genome and diversification of protoberbering-type alkaloids.</title>
        <authorList>
            <person name="Wang B."/>
            <person name="Shu S."/>
            <person name="Song C."/>
            <person name="Liu Y."/>
        </authorList>
    </citation>
    <scope>NUCLEOTIDE SEQUENCE [LARGE SCALE GENOMIC DNA]</scope>
    <source>
        <strain evidence="1">HL-2020</strain>
        <tissue evidence="1">Leaf</tissue>
    </source>
</reference>
<dbReference type="Proteomes" id="UP000631114">
    <property type="component" value="Unassembled WGS sequence"/>
</dbReference>
<proteinExistence type="predicted"/>
<name>A0A835I480_9MAGN</name>
<keyword evidence="2" id="KW-1185">Reference proteome</keyword>
<gene>
    <name evidence="1" type="ORF">IFM89_015557</name>
</gene>